<dbReference type="EMBL" id="MU069628">
    <property type="protein sequence ID" value="KAF5837120.1"/>
    <property type="molecule type" value="Genomic_DNA"/>
</dbReference>
<protein>
    <recommendedName>
        <fullName evidence="3">Secreted protein</fullName>
    </recommendedName>
</protein>
<reference evidence="1" key="1">
    <citation type="submission" date="2017-08" db="EMBL/GenBank/DDBJ databases">
        <authorList>
            <person name="Polle J.E."/>
            <person name="Barry K."/>
            <person name="Cushman J."/>
            <person name="Schmutz J."/>
            <person name="Tran D."/>
            <person name="Hathwaick L.T."/>
            <person name="Yim W.C."/>
            <person name="Jenkins J."/>
            <person name="Mckie-Krisberg Z.M."/>
            <person name="Prochnik S."/>
            <person name="Lindquist E."/>
            <person name="Dockter R.B."/>
            <person name="Adam C."/>
            <person name="Molina H."/>
            <person name="Bunkerborg J."/>
            <person name="Jin E."/>
            <person name="Buchheim M."/>
            <person name="Magnuson J."/>
        </authorList>
    </citation>
    <scope>NUCLEOTIDE SEQUENCE</scope>
    <source>
        <strain evidence="1">CCAP 19/18</strain>
    </source>
</reference>
<keyword evidence="2" id="KW-1185">Reference proteome</keyword>
<gene>
    <name evidence="1" type="ORF">DUNSADRAFT_4843</name>
</gene>
<proteinExistence type="predicted"/>
<name>A0ABQ7GR87_DUNSA</name>
<sequence length="70" mass="7746">MLLPVCLMAAASPRMGLSSYTRNMAETLLCKRNSSKRPGKHMQRVDLLHSTCCCAWRAFAVSSTNATQEI</sequence>
<evidence type="ECO:0008006" key="3">
    <source>
        <dbReference type="Google" id="ProtNLM"/>
    </source>
</evidence>
<evidence type="ECO:0000313" key="1">
    <source>
        <dbReference type="EMBL" id="KAF5837120.1"/>
    </source>
</evidence>
<accession>A0ABQ7GR87</accession>
<organism evidence="1 2">
    <name type="scientific">Dunaliella salina</name>
    <name type="common">Green alga</name>
    <name type="synonym">Protococcus salinus</name>
    <dbReference type="NCBI Taxonomy" id="3046"/>
    <lineage>
        <taxon>Eukaryota</taxon>
        <taxon>Viridiplantae</taxon>
        <taxon>Chlorophyta</taxon>
        <taxon>core chlorophytes</taxon>
        <taxon>Chlorophyceae</taxon>
        <taxon>CS clade</taxon>
        <taxon>Chlamydomonadales</taxon>
        <taxon>Dunaliellaceae</taxon>
        <taxon>Dunaliella</taxon>
    </lineage>
</organism>
<comment type="caution">
    <text evidence="1">The sequence shown here is derived from an EMBL/GenBank/DDBJ whole genome shotgun (WGS) entry which is preliminary data.</text>
</comment>
<dbReference type="Proteomes" id="UP000815325">
    <property type="component" value="Unassembled WGS sequence"/>
</dbReference>
<evidence type="ECO:0000313" key="2">
    <source>
        <dbReference type="Proteomes" id="UP000815325"/>
    </source>
</evidence>